<dbReference type="GO" id="GO:0016787">
    <property type="term" value="F:hydrolase activity"/>
    <property type="evidence" value="ECO:0007669"/>
    <property type="project" value="UniProtKB-KW"/>
</dbReference>
<keyword evidence="4" id="KW-0378">Hydrolase</keyword>
<dbReference type="EMBL" id="DF977467">
    <property type="protein sequence ID" value="GAP85211.1"/>
    <property type="molecule type" value="Genomic_DNA"/>
</dbReference>
<evidence type="ECO:0000313" key="4">
    <source>
        <dbReference type="EMBL" id="GAP85211.1"/>
    </source>
</evidence>
<reference evidence="4" key="1">
    <citation type="submission" date="2016-03" db="EMBL/GenBank/DDBJ databases">
        <title>Draft genome sequence of Rosellinia necatrix.</title>
        <authorList>
            <person name="Kanematsu S."/>
        </authorList>
    </citation>
    <scope>NUCLEOTIDE SEQUENCE [LARGE SCALE GENOMIC DNA]</scope>
    <source>
        <strain evidence="4">W97</strain>
    </source>
</reference>
<dbReference type="OrthoDB" id="190201at2759"/>
<organism evidence="4">
    <name type="scientific">Rosellinia necatrix</name>
    <name type="common">White root-rot fungus</name>
    <dbReference type="NCBI Taxonomy" id="77044"/>
    <lineage>
        <taxon>Eukaryota</taxon>
        <taxon>Fungi</taxon>
        <taxon>Dikarya</taxon>
        <taxon>Ascomycota</taxon>
        <taxon>Pezizomycotina</taxon>
        <taxon>Sordariomycetes</taxon>
        <taxon>Xylariomycetidae</taxon>
        <taxon>Xylariales</taxon>
        <taxon>Xylariaceae</taxon>
        <taxon>Rosellinia</taxon>
    </lineage>
</organism>
<evidence type="ECO:0000259" key="3">
    <source>
        <dbReference type="Pfam" id="PF00561"/>
    </source>
</evidence>
<gene>
    <name evidence="4" type="ORF">SAMD00023353_2201510</name>
</gene>
<keyword evidence="5" id="KW-1185">Reference proteome</keyword>
<dbReference type="AlphaFoldDB" id="A0A1S7UP64"/>
<evidence type="ECO:0000256" key="1">
    <source>
        <dbReference type="SAM" id="MobiDB-lite"/>
    </source>
</evidence>
<dbReference type="STRING" id="77044.A0A1S7UP64"/>
<sequence>MIPVPLLFPLLALSCVGSRTPAPAPAPPPRCDDLFFTFTTTAANRVARDPPGDLFSDAAAIGAFLGQPVAYQEVSGTFTLYGQLCRPRGVAAGAGAAPKVQLLVHGSTYNHTYWSSLREPSDFLPGNDDDEDDDEEEKLSWVHAATRLGYWTLAIDRLGQGRSSTPDPVNVVQSPLQAHLLHLLVRRIRDDDVLGIGFSSSSSSSSSPSSPPTRRHSSDDDDNDDDRGSGSGGGGGGGGGKLIYVGHSFGSGLGVQLASAHPDDVDGLVLTGLAAVRGDPGPGSALARWGPAAAAFPGRFPAGLDAGYLASTNESGRAGLYWGAPGTFPPSLRHRDWAGQGTQPLGEALTVAEYLAGPPPSARFRRPVLVAAGARDAIFCSDLGSRDLGPAWCAAGDDGEVGRTRAWFPGVPGALFAAYLQPRAGHSHLLHKTGDRFIRHAHDWMASVGL</sequence>
<dbReference type="Gene3D" id="3.40.50.1820">
    <property type="entry name" value="alpha/beta hydrolase"/>
    <property type="match status" value="2"/>
</dbReference>
<dbReference type="OMA" id="ATINMAR"/>
<feature type="region of interest" description="Disordered" evidence="1">
    <location>
        <begin position="198"/>
        <end position="237"/>
    </location>
</feature>
<evidence type="ECO:0000313" key="5">
    <source>
        <dbReference type="Proteomes" id="UP000054516"/>
    </source>
</evidence>
<keyword evidence="2" id="KW-0732">Signal</keyword>
<proteinExistence type="predicted"/>
<protein>
    <submittedName>
        <fullName evidence="4">Putative alpha beta-hydrolase protein</fullName>
    </submittedName>
</protein>
<feature type="domain" description="AB hydrolase-1" evidence="3">
    <location>
        <begin position="238"/>
        <end position="280"/>
    </location>
</feature>
<name>A0A1S7UP64_ROSNE</name>
<dbReference type="Proteomes" id="UP000054516">
    <property type="component" value="Unassembled WGS sequence"/>
</dbReference>
<dbReference type="InterPro" id="IPR029058">
    <property type="entry name" value="AB_hydrolase_fold"/>
</dbReference>
<accession>A0A1S7UP64</accession>
<dbReference type="Pfam" id="PF00561">
    <property type="entry name" value="Abhydrolase_1"/>
    <property type="match status" value="1"/>
</dbReference>
<feature type="compositionally biased region" description="Low complexity" evidence="1">
    <location>
        <begin position="199"/>
        <end position="208"/>
    </location>
</feature>
<feature type="signal peptide" evidence="2">
    <location>
        <begin position="1"/>
        <end position="18"/>
    </location>
</feature>
<dbReference type="InterPro" id="IPR000073">
    <property type="entry name" value="AB_hydrolase_1"/>
</dbReference>
<dbReference type="SUPFAM" id="SSF53474">
    <property type="entry name" value="alpha/beta-Hydrolases"/>
    <property type="match status" value="1"/>
</dbReference>
<feature type="chain" id="PRO_5013363398" evidence="2">
    <location>
        <begin position="19"/>
        <end position="450"/>
    </location>
</feature>
<evidence type="ECO:0000256" key="2">
    <source>
        <dbReference type="SAM" id="SignalP"/>
    </source>
</evidence>